<dbReference type="GO" id="GO:0005524">
    <property type="term" value="F:ATP binding"/>
    <property type="evidence" value="ECO:0007669"/>
    <property type="project" value="UniProtKB-KW"/>
</dbReference>
<keyword evidence="3" id="KW-0131">Cell cycle</keyword>
<dbReference type="InterPro" id="IPR005654">
    <property type="entry name" value="ATPase_AFG1-like"/>
</dbReference>
<gene>
    <name evidence="3" type="primary">zapE</name>
    <name evidence="3" type="ORF">ISR29_02265</name>
</gene>
<accession>A0A937JFF7</accession>
<organism evidence="3 4">
    <name type="scientific">SAR86 cluster bacterium</name>
    <dbReference type="NCBI Taxonomy" id="2030880"/>
    <lineage>
        <taxon>Bacteria</taxon>
        <taxon>Pseudomonadati</taxon>
        <taxon>Pseudomonadota</taxon>
        <taxon>Gammaproteobacteria</taxon>
        <taxon>SAR86 cluster</taxon>
    </lineage>
</organism>
<dbReference type="GO" id="GO:0016887">
    <property type="term" value="F:ATP hydrolysis activity"/>
    <property type="evidence" value="ECO:0007669"/>
    <property type="project" value="InterPro"/>
</dbReference>
<evidence type="ECO:0000256" key="2">
    <source>
        <dbReference type="ARBA" id="ARBA00022840"/>
    </source>
</evidence>
<dbReference type="EMBL" id="JADHSG010000002">
    <property type="protein sequence ID" value="MBL6903004.1"/>
    <property type="molecule type" value="Genomic_DNA"/>
</dbReference>
<dbReference type="GO" id="GO:0005737">
    <property type="term" value="C:cytoplasm"/>
    <property type="evidence" value="ECO:0007669"/>
    <property type="project" value="TreeGrafter"/>
</dbReference>
<evidence type="ECO:0000313" key="4">
    <source>
        <dbReference type="Proteomes" id="UP000705230"/>
    </source>
</evidence>
<comment type="caution">
    <text evidence="3">The sequence shown here is derived from an EMBL/GenBank/DDBJ whole genome shotgun (WGS) entry which is preliminary data.</text>
</comment>
<dbReference type="Proteomes" id="UP000705230">
    <property type="component" value="Unassembled WGS sequence"/>
</dbReference>
<sequence>MPIYENILKKLNSKDITLDRSQLDFIDIFNKHKPKKSRLFFTLSKNIIKGFYLWGEVGRGKTLLLNSIYDELKLKKAKFHYIDFMQLIHKDLKALSGKKNPLDIIADSIVSDFEVIFIDEFQVEDVADAMLITNLFKKLFEKDIYFLLSSNAHPTNLYLDGLQRQKFVSAINLMEKHLNIYKLDGDRDYRISLISQFEKNNDSGLFNKKKIKDFISSTFDCDEFINQIEINNRYFSCNGFNNSFLWISFSKFFREPSSAKDYIEICKKFDWILINEFGECGDDEADRVRRFISFIDVTYKENAKVKFFHEGVDPKNLYIGKKFQYLWERSQSRINEMKSKKYLLNSGKN</sequence>
<proteinExistence type="predicted"/>
<evidence type="ECO:0000313" key="3">
    <source>
        <dbReference type="EMBL" id="MBL6903004.1"/>
    </source>
</evidence>
<dbReference type="Gene3D" id="3.40.50.300">
    <property type="entry name" value="P-loop containing nucleotide triphosphate hydrolases"/>
    <property type="match status" value="1"/>
</dbReference>
<reference evidence="3" key="1">
    <citation type="submission" date="2020-10" db="EMBL/GenBank/DDBJ databases">
        <title>Microbiome of the Black Sea water column analyzed by genome centric metagenomics.</title>
        <authorList>
            <person name="Cabello-Yeves P.J."/>
            <person name="Callieri C."/>
            <person name="Picazo A."/>
            <person name="Mehrshad M."/>
            <person name="Haro-Moreno J.M."/>
            <person name="Roda-Garcia J."/>
            <person name="Dzembekova N."/>
            <person name="Slabakova V."/>
            <person name="Slabakova N."/>
            <person name="Moncheva S."/>
            <person name="Rodriguez-Valera F."/>
        </authorList>
    </citation>
    <scope>NUCLEOTIDE SEQUENCE</scope>
    <source>
        <strain evidence="3">BS30m-G43</strain>
    </source>
</reference>
<dbReference type="PANTHER" id="PTHR12169:SF6">
    <property type="entry name" value="AFG1-LIKE ATPASE"/>
    <property type="match status" value="1"/>
</dbReference>
<name>A0A937JFF7_9GAMM</name>
<dbReference type="AlphaFoldDB" id="A0A937JFF7"/>
<dbReference type="InterPro" id="IPR027417">
    <property type="entry name" value="P-loop_NTPase"/>
</dbReference>
<dbReference type="GO" id="GO:0032153">
    <property type="term" value="C:cell division site"/>
    <property type="evidence" value="ECO:0007669"/>
    <property type="project" value="TreeGrafter"/>
</dbReference>
<dbReference type="Pfam" id="PF03969">
    <property type="entry name" value="AFG1_ATPase"/>
    <property type="match status" value="1"/>
</dbReference>
<evidence type="ECO:0000256" key="1">
    <source>
        <dbReference type="ARBA" id="ARBA00022741"/>
    </source>
</evidence>
<protein>
    <submittedName>
        <fullName evidence="3">Cell division protein ZapE</fullName>
    </submittedName>
</protein>
<dbReference type="SUPFAM" id="SSF52540">
    <property type="entry name" value="P-loop containing nucleoside triphosphate hydrolases"/>
    <property type="match status" value="1"/>
</dbReference>
<dbReference type="NCBIfam" id="NF040713">
    <property type="entry name" value="ZapE"/>
    <property type="match status" value="1"/>
</dbReference>
<dbReference type="GO" id="GO:0051301">
    <property type="term" value="P:cell division"/>
    <property type="evidence" value="ECO:0007669"/>
    <property type="project" value="UniProtKB-KW"/>
</dbReference>
<dbReference type="PANTHER" id="PTHR12169">
    <property type="entry name" value="ATPASE N2B"/>
    <property type="match status" value="1"/>
</dbReference>
<keyword evidence="2" id="KW-0067">ATP-binding</keyword>
<keyword evidence="1" id="KW-0547">Nucleotide-binding</keyword>
<keyword evidence="3" id="KW-0132">Cell division</keyword>